<dbReference type="KEGG" id="awd:AWOD_p920_35"/>
<keyword evidence="1" id="KW-1133">Transmembrane helix</keyword>
<dbReference type="Proteomes" id="UP000032427">
    <property type="component" value="Plasmid pAWOD920"/>
</dbReference>
<protein>
    <submittedName>
        <fullName evidence="2">Uncharacterized protein</fullName>
    </submittedName>
</protein>
<keyword evidence="2" id="KW-0614">Plasmid</keyword>
<dbReference type="EMBL" id="LN554848">
    <property type="protein sequence ID" value="CED57961.1"/>
    <property type="molecule type" value="Genomic_DNA"/>
</dbReference>
<dbReference type="HOGENOM" id="CLU_158037_0_0_6"/>
<accession>A0A090I8J9</accession>
<gene>
    <name evidence="2" type="ORF">AWOD_p920_35</name>
</gene>
<dbReference type="AlphaFoldDB" id="A0A090I8J9"/>
<proteinExistence type="predicted"/>
<feature type="transmembrane region" description="Helical" evidence="1">
    <location>
        <begin position="77"/>
        <end position="93"/>
    </location>
</feature>
<keyword evidence="1" id="KW-0472">Membrane</keyword>
<name>A0A090I8J9_9GAMM</name>
<keyword evidence="3" id="KW-1185">Reference proteome</keyword>
<evidence type="ECO:0000256" key="1">
    <source>
        <dbReference type="SAM" id="Phobius"/>
    </source>
</evidence>
<keyword evidence="1" id="KW-0812">Transmembrane</keyword>
<geneLocation type="plasmid" evidence="2 3">
    <name>pAWOD920</name>
</geneLocation>
<organism evidence="2 3">
    <name type="scientific">Aliivibrio wodanis</name>
    <dbReference type="NCBI Taxonomy" id="80852"/>
    <lineage>
        <taxon>Bacteria</taxon>
        <taxon>Pseudomonadati</taxon>
        <taxon>Pseudomonadota</taxon>
        <taxon>Gammaproteobacteria</taxon>
        <taxon>Vibrionales</taxon>
        <taxon>Vibrionaceae</taxon>
        <taxon>Aliivibrio</taxon>
    </lineage>
</organism>
<evidence type="ECO:0000313" key="3">
    <source>
        <dbReference type="Proteomes" id="UP000032427"/>
    </source>
</evidence>
<evidence type="ECO:0000313" key="2">
    <source>
        <dbReference type="EMBL" id="CED57961.1"/>
    </source>
</evidence>
<reference evidence="3" key="1">
    <citation type="submission" date="2014-09" db="EMBL/GenBank/DDBJ databases">
        <authorList>
            <person name="Hjerde E."/>
        </authorList>
    </citation>
    <scope>NUCLEOTIDE SEQUENCE [LARGE SCALE GENOMIC DNA]</scope>
    <source>
        <strain evidence="3">06/09/139</strain>
        <plasmid evidence="3">pAWOD920</plasmid>
    </source>
</reference>
<dbReference type="PATRIC" id="fig|80852.17.peg.4195"/>
<sequence>MEYKQMIKNAFIYFRKPYKLNDFQFTAKTLSVKKDTYSLCKIKQLHVRKLSLKDNIVNMVSWALVLSAVTWAFVPQFGFLTFPFCILFAFLFWKKYEIKAEFLATDETGDYWVSIAIGYTDDDFEVFKKVKLQYQQSKLEVI</sequence>